<dbReference type="Proteomes" id="UP000178943">
    <property type="component" value="Unassembled WGS sequence"/>
</dbReference>
<dbReference type="AlphaFoldDB" id="A0A1F5VUS4"/>
<protein>
    <recommendedName>
        <fullName evidence="1">NADPH-dependent FMN reductase-like domain-containing protein</fullName>
    </recommendedName>
</protein>
<dbReference type="InterPro" id="IPR029039">
    <property type="entry name" value="Flavoprotein-like_sf"/>
</dbReference>
<dbReference type="GO" id="GO:0016491">
    <property type="term" value="F:oxidoreductase activity"/>
    <property type="evidence" value="ECO:0007669"/>
    <property type="project" value="InterPro"/>
</dbReference>
<dbReference type="PANTHER" id="PTHR30543:SF21">
    <property type="entry name" value="NAD(P)H-DEPENDENT FMN REDUCTASE LOT6"/>
    <property type="match status" value="1"/>
</dbReference>
<dbReference type="EMBL" id="MFGW01000065">
    <property type="protein sequence ID" value="OGF67214.1"/>
    <property type="molecule type" value="Genomic_DNA"/>
</dbReference>
<reference evidence="2 3" key="1">
    <citation type="journal article" date="2016" name="Nat. Commun.">
        <title>Thousands of microbial genomes shed light on interconnected biogeochemical processes in an aquifer system.</title>
        <authorList>
            <person name="Anantharaman K."/>
            <person name="Brown C.T."/>
            <person name="Hug L.A."/>
            <person name="Sharon I."/>
            <person name="Castelle C.J."/>
            <person name="Probst A.J."/>
            <person name="Thomas B.C."/>
            <person name="Singh A."/>
            <person name="Wilkins M.J."/>
            <person name="Karaoz U."/>
            <person name="Brodie E.L."/>
            <person name="Williams K.H."/>
            <person name="Hubbard S.S."/>
            <person name="Banfield J.F."/>
        </authorList>
    </citation>
    <scope>NUCLEOTIDE SEQUENCE [LARGE SCALE GENOMIC DNA]</scope>
</reference>
<dbReference type="InterPro" id="IPR050712">
    <property type="entry name" value="NAD(P)H-dep_reductase"/>
</dbReference>
<dbReference type="InterPro" id="IPR005025">
    <property type="entry name" value="FMN_Rdtase-like_dom"/>
</dbReference>
<dbReference type="GO" id="GO:0005829">
    <property type="term" value="C:cytosol"/>
    <property type="evidence" value="ECO:0007669"/>
    <property type="project" value="TreeGrafter"/>
</dbReference>
<evidence type="ECO:0000313" key="2">
    <source>
        <dbReference type="EMBL" id="OGF67214.1"/>
    </source>
</evidence>
<organism evidence="2 3">
    <name type="scientific">Candidatus Fischerbacteria bacterium RBG_13_37_8</name>
    <dbReference type="NCBI Taxonomy" id="1817863"/>
    <lineage>
        <taxon>Bacteria</taxon>
        <taxon>Candidatus Fischeribacteriota</taxon>
    </lineage>
</organism>
<evidence type="ECO:0000313" key="3">
    <source>
        <dbReference type="Proteomes" id="UP000178943"/>
    </source>
</evidence>
<name>A0A1F5VUS4_9BACT</name>
<sequence length="187" mass="20440">MSQLKAIALSGSLRKDSYNRKVLQIAKKIAAEHGIDVLEADLKELALPLYDGDIEDKYGLPEPVKKLKDLVENADIVIIASPEYNHSISGALKNAIDWLTRTNNSLSKKVAVIFGVSSGIYGTVRGQNHLRQILTALNVYIVPQPQVLIGPADTAILPDGSLNNPKTQELLESLIKKTIEFTTKLKA</sequence>
<dbReference type="Gene3D" id="3.40.50.360">
    <property type="match status" value="1"/>
</dbReference>
<dbReference type="GO" id="GO:0010181">
    <property type="term" value="F:FMN binding"/>
    <property type="evidence" value="ECO:0007669"/>
    <property type="project" value="TreeGrafter"/>
</dbReference>
<dbReference type="STRING" id="1817863.A2Y62_03150"/>
<comment type="caution">
    <text evidence="2">The sequence shown here is derived from an EMBL/GenBank/DDBJ whole genome shotgun (WGS) entry which is preliminary data.</text>
</comment>
<feature type="domain" description="NADPH-dependent FMN reductase-like" evidence="1">
    <location>
        <begin position="5"/>
        <end position="151"/>
    </location>
</feature>
<dbReference type="SUPFAM" id="SSF52218">
    <property type="entry name" value="Flavoproteins"/>
    <property type="match status" value="1"/>
</dbReference>
<evidence type="ECO:0000259" key="1">
    <source>
        <dbReference type="Pfam" id="PF03358"/>
    </source>
</evidence>
<accession>A0A1F5VUS4</accession>
<proteinExistence type="predicted"/>
<gene>
    <name evidence="2" type="ORF">A2Y62_03150</name>
</gene>
<dbReference type="Pfam" id="PF03358">
    <property type="entry name" value="FMN_red"/>
    <property type="match status" value="1"/>
</dbReference>
<dbReference type="PANTHER" id="PTHR30543">
    <property type="entry name" value="CHROMATE REDUCTASE"/>
    <property type="match status" value="1"/>
</dbReference>